<keyword evidence="2" id="KW-1185">Reference proteome</keyword>
<accession>A0A1I2J9I9</accession>
<dbReference type="STRING" id="1798228.SAMN05216574_11569"/>
<dbReference type="Pfam" id="PF19371">
    <property type="entry name" value="DUF5946"/>
    <property type="match status" value="2"/>
</dbReference>
<protein>
    <submittedName>
        <fullName evidence="1">Uncharacterized protein</fullName>
    </submittedName>
</protein>
<dbReference type="RefSeq" id="WP_139228924.1">
    <property type="nucleotide sequence ID" value="NZ_FOND01000015.1"/>
</dbReference>
<reference evidence="2" key="1">
    <citation type="submission" date="2016-10" db="EMBL/GenBank/DDBJ databases">
        <authorList>
            <person name="Varghese N."/>
            <person name="Submissions S."/>
        </authorList>
    </citation>
    <scope>NUCLEOTIDE SEQUENCE [LARGE SCALE GENOMIC DNA]</scope>
    <source>
        <strain evidence="2">DSM 46838</strain>
    </source>
</reference>
<dbReference type="AlphaFoldDB" id="A0A1I2J9I9"/>
<dbReference type="InterPro" id="IPR045990">
    <property type="entry name" value="DUF5946"/>
</dbReference>
<evidence type="ECO:0000313" key="2">
    <source>
        <dbReference type="Proteomes" id="UP000198589"/>
    </source>
</evidence>
<dbReference type="Proteomes" id="UP000198589">
    <property type="component" value="Unassembled WGS sequence"/>
</dbReference>
<sequence length="141" mass="14492">MPPSDPPSPTEVCPGCGAVLVATGRGAAHPGASASCARLFEVTLRGLREDGAHPATATVVALADAAYDAQHPVAGDDGRLRAALDHLEVPDDAGADRTPAVWRTTIADVAADLDVIDLPVLVESWARAVREDWAAAAARPE</sequence>
<name>A0A1I2J9I9_9ACTN</name>
<evidence type="ECO:0000313" key="1">
    <source>
        <dbReference type="EMBL" id="SFF50503.1"/>
    </source>
</evidence>
<dbReference type="OrthoDB" id="5192968at2"/>
<proteinExistence type="predicted"/>
<organism evidence="1 2">
    <name type="scientific">Blastococcus tunisiensis</name>
    <dbReference type="NCBI Taxonomy" id="1798228"/>
    <lineage>
        <taxon>Bacteria</taxon>
        <taxon>Bacillati</taxon>
        <taxon>Actinomycetota</taxon>
        <taxon>Actinomycetes</taxon>
        <taxon>Geodermatophilales</taxon>
        <taxon>Geodermatophilaceae</taxon>
        <taxon>Blastococcus</taxon>
    </lineage>
</organism>
<gene>
    <name evidence="1" type="ORF">SAMN05216574_11569</name>
</gene>
<dbReference type="EMBL" id="FOND01000015">
    <property type="protein sequence ID" value="SFF50503.1"/>
    <property type="molecule type" value="Genomic_DNA"/>
</dbReference>